<dbReference type="InterPro" id="IPR052017">
    <property type="entry name" value="TSUP"/>
</dbReference>
<evidence type="ECO:0000256" key="1">
    <source>
        <dbReference type="ARBA" id="ARBA00004651"/>
    </source>
</evidence>
<name>A0ABR7LYP6_9ACTN</name>
<keyword evidence="5 8" id="KW-0812">Transmembrane</keyword>
<proteinExistence type="inferred from homology"/>
<sequence length="239" mass="24602">MPDLSFIAVAGLAAVIGAIVQGSVGLGLGLVAAPVVTMLFPSLMPGSVLVAATVLPLFTLVREVQFADWRGLRWAFGGRLAGTPLGVWVVVALPHRLLGIVVGGMVLAAVGLTALPRGMPRSPRTLMVAGVFSGATGTATSIGGPPLALLYQREEGPRIRATLAVFFTIGALISLLTLAAVDQLPVRQVTAGLVLTPFAMAGFVLSRPLRRILDNGRMRAGVLLVTAAAALVLVMRSLG</sequence>
<evidence type="ECO:0000256" key="3">
    <source>
        <dbReference type="ARBA" id="ARBA00022448"/>
    </source>
</evidence>
<dbReference type="RefSeq" id="WP_187247023.1">
    <property type="nucleotide sequence ID" value="NZ_BAAAOK010000017.1"/>
</dbReference>
<organism evidence="9 10">
    <name type="scientific">Actinomadura alba</name>
    <dbReference type="NCBI Taxonomy" id="406431"/>
    <lineage>
        <taxon>Bacteria</taxon>
        <taxon>Bacillati</taxon>
        <taxon>Actinomycetota</taxon>
        <taxon>Actinomycetes</taxon>
        <taxon>Streptosporangiales</taxon>
        <taxon>Thermomonosporaceae</taxon>
        <taxon>Actinomadura</taxon>
    </lineage>
</organism>
<keyword evidence="6 8" id="KW-1133">Transmembrane helix</keyword>
<accession>A0ABR7LYP6</accession>
<evidence type="ECO:0000256" key="8">
    <source>
        <dbReference type="RuleBase" id="RU363041"/>
    </source>
</evidence>
<feature type="transmembrane region" description="Helical" evidence="8">
    <location>
        <begin position="218"/>
        <end position="238"/>
    </location>
</feature>
<dbReference type="InterPro" id="IPR002781">
    <property type="entry name" value="TM_pro_TauE-like"/>
</dbReference>
<feature type="transmembrane region" description="Helical" evidence="8">
    <location>
        <begin position="161"/>
        <end position="181"/>
    </location>
</feature>
<comment type="subcellular location">
    <subcellularLocation>
        <location evidence="1 8">Cell membrane</location>
        <topology evidence="1 8">Multi-pass membrane protein</topology>
    </subcellularLocation>
</comment>
<feature type="transmembrane region" description="Helical" evidence="8">
    <location>
        <begin position="97"/>
        <end position="115"/>
    </location>
</feature>
<reference evidence="9 10" key="1">
    <citation type="submission" date="2020-06" db="EMBL/GenBank/DDBJ databases">
        <title>Actinomadura xiongansis sp. nov., isolated from soil of Baiyangdian.</title>
        <authorList>
            <person name="Zhang X."/>
        </authorList>
    </citation>
    <scope>NUCLEOTIDE SEQUENCE [LARGE SCALE GENOMIC DNA]</scope>
    <source>
        <strain evidence="9 10">HBUM206468</strain>
    </source>
</reference>
<evidence type="ECO:0000256" key="4">
    <source>
        <dbReference type="ARBA" id="ARBA00022475"/>
    </source>
</evidence>
<dbReference type="Pfam" id="PF01925">
    <property type="entry name" value="TauE"/>
    <property type="match status" value="1"/>
</dbReference>
<protein>
    <recommendedName>
        <fullName evidence="8">Probable membrane transporter protein</fullName>
    </recommendedName>
</protein>
<keyword evidence="10" id="KW-1185">Reference proteome</keyword>
<feature type="transmembrane region" description="Helical" evidence="8">
    <location>
        <begin position="187"/>
        <end position="206"/>
    </location>
</feature>
<keyword evidence="3" id="KW-0813">Transport</keyword>
<evidence type="ECO:0000313" key="9">
    <source>
        <dbReference type="EMBL" id="MBC6469982.1"/>
    </source>
</evidence>
<comment type="caution">
    <text evidence="9">The sequence shown here is derived from an EMBL/GenBank/DDBJ whole genome shotgun (WGS) entry which is preliminary data.</text>
</comment>
<dbReference type="PANTHER" id="PTHR30269">
    <property type="entry name" value="TRANSMEMBRANE PROTEIN YFCA"/>
    <property type="match status" value="1"/>
</dbReference>
<feature type="transmembrane region" description="Helical" evidence="8">
    <location>
        <begin position="72"/>
        <end position="91"/>
    </location>
</feature>
<evidence type="ECO:0000256" key="7">
    <source>
        <dbReference type="ARBA" id="ARBA00023136"/>
    </source>
</evidence>
<gene>
    <name evidence="9" type="ORF">HKK74_31485</name>
</gene>
<dbReference type="PANTHER" id="PTHR30269:SF37">
    <property type="entry name" value="MEMBRANE TRANSPORTER PROTEIN"/>
    <property type="match status" value="1"/>
</dbReference>
<evidence type="ECO:0000313" key="10">
    <source>
        <dbReference type="Proteomes" id="UP000805614"/>
    </source>
</evidence>
<evidence type="ECO:0000256" key="6">
    <source>
        <dbReference type="ARBA" id="ARBA00022989"/>
    </source>
</evidence>
<dbReference type="Proteomes" id="UP000805614">
    <property type="component" value="Unassembled WGS sequence"/>
</dbReference>
<keyword evidence="7 8" id="KW-0472">Membrane</keyword>
<feature type="transmembrane region" description="Helical" evidence="8">
    <location>
        <begin position="38"/>
        <end position="60"/>
    </location>
</feature>
<comment type="similarity">
    <text evidence="2 8">Belongs to the 4-toluene sulfonate uptake permease (TSUP) (TC 2.A.102) family.</text>
</comment>
<evidence type="ECO:0000256" key="2">
    <source>
        <dbReference type="ARBA" id="ARBA00009142"/>
    </source>
</evidence>
<dbReference type="EMBL" id="JABVEC010000034">
    <property type="protein sequence ID" value="MBC6469982.1"/>
    <property type="molecule type" value="Genomic_DNA"/>
</dbReference>
<evidence type="ECO:0000256" key="5">
    <source>
        <dbReference type="ARBA" id="ARBA00022692"/>
    </source>
</evidence>
<keyword evidence="4 8" id="KW-1003">Cell membrane</keyword>